<evidence type="ECO:0000313" key="2">
    <source>
        <dbReference type="EMBL" id="MET1756838.1"/>
    </source>
</evidence>
<feature type="domain" description="HTH luxR-type" evidence="1">
    <location>
        <begin position="305"/>
        <end position="362"/>
    </location>
</feature>
<evidence type="ECO:0000313" key="3">
    <source>
        <dbReference type="Proteomes" id="UP001548713"/>
    </source>
</evidence>
<dbReference type="InterPro" id="IPR036388">
    <property type="entry name" value="WH-like_DNA-bd_sf"/>
</dbReference>
<dbReference type="EMBL" id="JBEWLY010000024">
    <property type="protein sequence ID" value="MET1756838.1"/>
    <property type="molecule type" value="Genomic_DNA"/>
</dbReference>
<protein>
    <submittedName>
        <fullName evidence="2">Helix-turn-helix transcriptional regulator</fullName>
    </submittedName>
</protein>
<dbReference type="RefSeq" id="WP_353985333.1">
    <property type="nucleotide sequence ID" value="NZ_JBEWLY010000024.1"/>
</dbReference>
<proteinExistence type="predicted"/>
<dbReference type="InterPro" id="IPR000792">
    <property type="entry name" value="Tscrpt_reg_LuxR_C"/>
</dbReference>
<sequence>MLSGDDAAALVEPLIAGLVEVPPWSVFLHRLKDRVGAHYASLVFRPLPFGTPDARVVHLYAGEPWPAPVSLRFREELQRLDPMPYHDMVEGRVYPLDELLQIDDPSHREYISQLLVPSGMSHMRMIRVAEAGGVSGWITITHPQSNFGADVDALLADLAPYLRAAMRAHVALERERMSASVATEAIRRMNFGWVTLDAQGRILDTDYSGAELLAGSATLARGKDGRLTARSPELRKEISAAVADLLGNPLARPRAIVLSREPWLDLLLVPSAERVGTMRAAPAVIAYVHADNWSSADRCDQLGQLFDLAPSEARLALALSRGMSISEAAVELGLTVESARTYSKRIYAKTGARGQADLVRFIHRSVLVIA</sequence>
<gene>
    <name evidence="2" type="ORF">ABVV53_15435</name>
</gene>
<dbReference type="Proteomes" id="UP001548713">
    <property type="component" value="Unassembled WGS sequence"/>
</dbReference>
<reference evidence="2 3" key="1">
    <citation type="submission" date="2024-07" db="EMBL/GenBank/DDBJ databases">
        <title>Novosphingobium kalidii RD2P27.</title>
        <authorList>
            <person name="Sun J.-Q."/>
        </authorList>
    </citation>
    <scope>NUCLEOTIDE SEQUENCE [LARGE SCALE GENOMIC DNA]</scope>
    <source>
        <strain evidence="2 3">RD2P27</strain>
    </source>
</reference>
<comment type="caution">
    <text evidence="2">The sequence shown here is derived from an EMBL/GenBank/DDBJ whole genome shotgun (WGS) entry which is preliminary data.</text>
</comment>
<name>A0ABV2D4W1_9SPHN</name>
<evidence type="ECO:0000259" key="1">
    <source>
        <dbReference type="SMART" id="SM00421"/>
    </source>
</evidence>
<keyword evidence="3" id="KW-1185">Reference proteome</keyword>
<dbReference type="Gene3D" id="1.10.10.10">
    <property type="entry name" value="Winged helix-like DNA-binding domain superfamily/Winged helix DNA-binding domain"/>
    <property type="match status" value="1"/>
</dbReference>
<dbReference type="SUPFAM" id="SSF46894">
    <property type="entry name" value="C-terminal effector domain of the bipartite response regulators"/>
    <property type="match status" value="1"/>
</dbReference>
<accession>A0ABV2D4W1</accession>
<dbReference type="SMART" id="SM00421">
    <property type="entry name" value="HTH_LUXR"/>
    <property type="match status" value="1"/>
</dbReference>
<organism evidence="2 3">
    <name type="scientific">Novosphingobium kalidii</name>
    <dbReference type="NCBI Taxonomy" id="3230299"/>
    <lineage>
        <taxon>Bacteria</taxon>
        <taxon>Pseudomonadati</taxon>
        <taxon>Pseudomonadota</taxon>
        <taxon>Alphaproteobacteria</taxon>
        <taxon>Sphingomonadales</taxon>
        <taxon>Sphingomonadaceae</taxon>
        <taxon>Novosphingobium</taxon>
    </lineage>
</organism>
<dbReference type="InterPro" id="IPR016032">
    <property type="entry name" value="Sig_transdc_resp-reg_C-effctor"/>
</dbReference>